<dbReference type="InterPro" id="IPR002932">
    <property type="entry name" value="Glu_synthdom"/>
</dbReference>
<dbReference type="OrthoDB" id="9758182at2"/>
<keyword evidence="3" id="KW-1133">Transmembrane helix</keyword>
<reference evidence="5 6" key="1">
    <citation type="submission" date="2018-11" db="EMBL/GenBank/DDBJ databases">
        <title>Chitinophaga lutea sp.nov., isolate from arsenic contaminated soil.</title>
        <authorList>
            <person name="Zong Y."/>
        </authorList>
    </citation>
    <scope>NUCLEOTIDE SEQUENCE [LARGE SCALE GENOMIC DNA]</scope>
    <source>
        <strain evidence="5 6">ZY74</strain>
    </source>
</reference>
<evidence type="ECO:0000259" key="4">
    <source>
        <dbReference type="Pfam" id="PF01645"/>
    </source>
</evidence>
<dbReference type="PANTHER" id="PTHR43819:SF1">
    <property type="entry name" value="ARCHAEAL-TYPE GLUTAMATE SYNTHASE [NADPH]"/>
    <property type="match status" value="1"/>
</dbReference>
<dbReference type="GO" id="GO:0015930">
    <property type="term" value="F:glutamate synthase activity"/>
    <property type="evidence" value="ECO:0007669"/>
    <property type="project" value="InterPro"/>
</dbReference>
<gene>
    <name evidence="5" type="ORF">EGT74_25360</name>
</gene>
<dbReference type="PIRSF" id="PIRSF006429">
    <property type="entry name" value="GOGAT_lg_2"/>
    <property type="match status" value="1"/>
</dbReference>
<evidence type="ECO:0000256" key="2">
    <source>
        <dbReference type="PIRNR" id="PIRNR006429"/>
    </source>
</evidence>
<dbReference type="PIRSF" id="PIRSF500060">
    <property type="entry name" value="UCP500060"/>
    <property type="match status" value="1"/>
</dbReference>
<keyword evidence="3" id="KW-0812">Transmembrane</keyword>
<keyword evidence="6" id="KW-1185">Reference proteome</keyword>
<name>A0A3N4PGP4_9BACT</name>
<dbReference type="PANTHER" id="PTHR43819">
    <property type="entry name" value="ARCHAEAL-TYPE GLUTAMATE SYNTHASE [NADPH]"/>
    <property type="match status" value="1"/>
</dbReference>
<dbReference type="AlphaFoldDB" id="A0A3N4PGP4"/>
<dbReference type="SUPFAM" id="SSF51395">
    <property type="entry name" value="FMN-linked oxidoreductases"/>
    <property type="match status" value="1"/>
</dbReference>
<evidence type="ECO:0000256" key="3">
    <source>
        <dbReference type="SAM" id="Phobius"/>
    </source>
</evidence>
<comment type="similarity">
    <text evidence="1 2">Belongs to the glutamate synthase family.</text>
</comment>
<dbReference type="Pfam" id="PF01645">
    <property type="entry name" value="Glu_synthase"/>
    <property type="match status" value="1"/>
</dbReference>
<dbReference type="EMBL" id="RPDH01000003">
    <property type="protein sequence ID" value="RPE05699.1"/>
    <property type="molecule type" value="Genomic_DNA"/>
</dbReference>
<dbReference type="InterPro" id="IPR013785">
    <property type="entry name" value="Aldolase_TIM"/>
</dbReference>
<evidence type="ECO:0000313" key="6">
    <source>
        <dbReference type="Proteomes" id="UP000278351"/>
    </source>
</evidence>
<organism evidence="5 6">
    <name type="scientific">Chitinophaga lutea</name>
    <dbReference type="NCBI Taxonomy" id="2488634"/>
    <lineage>
        <taxon>Bacteria</taxon>
        <taxon>Pseudomonadati</taxon>
        <taxon>Bacteroidota</taxon>
        <taxon>Chitinophagia</taxon>
        <taxon>Chitinophagales</taxon>
        <taxon>Chitinophagaceae</taxon>
        <taxon>Chitinophaga</taxon>
    </lineage>
</organism>
<sequence>MRKGFIISAIIGIIGSFLLGYYASPWWYVLLAIVVALFIMGINDMRQTRHSIMRTYPVFGRMRYWMEALRPKMYQYFVESDIDGRPINRIDRSTIYQRAKQEMDTMPFGTQLDVYEEGYEWMSHSISPKDFHKLDHNPRVTIGNKDCKQPYSASIFNVSAMSFGSLSSNAIEALNAGARIGNFAHNTGEGGISPYHLKHNGDIIWQVGTGYFGCRDEEGKFSPELFTQTASAPQIKMIELKLSQGAKPGHGGILPAKKNTPEIAAIRHVKPHTTIYSPPYHSAFSTPRELVQFLHQMRQLSGGKPVGMKLCIGRKSEFIGICKAMIELDTYPDFITVDGGEGGTGAAPQEFSNHVGAPLLDGLAFVHNMLTGFNIRHHIKIIASGKILSGFHLLRAVALGADACNSARAMMMALGCIQALQCNSNKCPTGVATQDPALAIGLVVADKKQRVANYHEDTVKTFVELMGAAGIDDYKKLTRSHIYRRVFMNEVRTLEDIFPSLEPSCMLVNKIPERYKQDFEMAHADRWY</sequence>
<dbReference type="RefSeq" id="WP_123849350.1">
    <property type="nucleotide sequence ID" value="NZ_RPDH01000003.1"/>
</dbReference>
<dbReference type="InterPro" id="IPR024188">
    <property type="entry name" value="GltB"/>
</dbReference>
<accession>A0A3N4PGP4</accession>
<protein>
    <submittedName>
        <fullName evidence="5">FMN-binding glutamate synthase family protein</fullName>
    </submittedName>
</protein>
<dbReference type="GO" id="GO:0006537">
    <property type="term" value="P:glutamate biosynthetic process"/>
    <property type="evidence" value="ECO:0007669"/>
    <property type="project" value="InterPro"/>
</dbReference>
<feature type="transmembrane region" description="Helical" evidence="3">
    <location>
        <begin position="28"/>
        <end position="45"/>
    </location>
</feature>
<proteinExistence type="inferred from homology"/>
<dbReference type="Gene3D" id="3.20.20.70">
    <property type="entry name" value="Aldolase class I"/>
    <property type="match status" value="1"/>
</dbReference>
<evidence type="ECO:0000313" key="5">
    <source>
        <dbReference type="EMBL" id="RPE05699.1"/>
    </source>
</evidence>
<dbReference type="Proteomes" id="UP000278351">
    <property type="component" value="Unassembled WGS sequence"/>
</dbReference>
<feature type="transmembrane region" description="Helical" evidence="3">
    <location>
        <begin position="5"/>
        <end position="22"/>
    </location>
</feature>
<dbReference type="CDD" id="cd02808">
    <property type="entry name" value="GltS_FMN"/>
    <property type="match status" value="1"/>
</dbReference>
<keyword evidence="3" id="KW-0472">Membrane</keyword>
<comment type="caution">
    <text evidence="5">The sequence shown here is derived from an EMBL/GenBank/DDBJ whole genome shotgun (WGS) entry which is preliminary data.</text>
</comment>
<feature type="domain" description="Glutamate synthase" evidence="4">
    <location>
        <begin position="111"/>
        <end position="471"/>
    </location>
</feature>
<evidence type="ECO:0000256" key="1">
    <source>
        <dbReference type="ARBA" id="ARBA00009716"/>
    </source>
</evidence>
<dbReference type="InterPro" id="IPR027283">
    <property type="entry name" value="YerD"/>
</dbReference>